<dbReference type="Proteomes" id="UP001374535">
    <property type="component" value="Chromosome 4"/>
</dbReference>
<reference evidence="1 2" key="1">
    <citation type="journal article" date="2023" name="Life. Sci Alliance">
        <title>Evolutionary insights into 3D genome organization and epigenetic landscape of Vigna mungo.</title>
        <authorList>
            <person name="Junaid A."/>
            <person name="Singh B."/>
            <person name="Bhatia S."/>
        </authorList>
    </citation>
    <scope>NUCLEOTIDE SEQUENCE [LARGE SCALE GENOMIC DNA]</scope>
    <source>
        <strain evidence="1">Urdbean</strain>
    </source>
</reference>
<proteinExistence type="predicted"/>
<name>A0AAQ3NTV7_VIGMU</name>
<dbReference type="AlphaFoldDB" id="A0AAQ3NTV7"/>
<protein>
    <submittedName>
        <fullName evidence="1">Uncharacterized protein</fullName>
    </submittedName>
</protein>
<sequence>MLLQKRIHHRHVPITLFWKGHTIAQRLTTIFHRQREEVVKTVHLHHWLVLCQWPLNTVSNFYDCCQCHVLLHHPHDCEVPLSQLKGFSIVHQMNFASWNLQHNFLCGSFRFLQLLKTCMVYRVFIWWLLLRGLATHLCFSSVSSVLSLVDNIRILIVNQILVLNKN</sequence>
<evidence type="ECO:0000313" key="1">
    <source>
        <dbReference type="EMBL" id="WVZ14982.1"/>
    </source>
</evidence>
<accession>A0AAQ3NTV7</accession>
<gene>
    <name evidence="1" type="ORF">V8G54_012548</name>
</gene>
<keyword evidence="2" id="KW-1185">Reference proteome</keyword>
<organism evidence="1 2">
    <name type="scientific">Vigna mungo</name>
    <name type="common">Black gram</name>
    <name type="synonym">Phaseolus mungo</name>
    <dbReference type="NCBI Taxonomy" id="3915"/>
    <lineage>
        <taxon>Eukaryota</taxon>
        <taxon>Viridiplantae</taxon>
        <taxon>Streptophyta</taxon>
        <taxon>Embryophyta</taxon>
        <taxon>Tracheophyta</taxon>
        <taxon>Spermatophyta</taxon>
        <taxon>Magnoliopsida</taxon>
        <taxon>eudicotyledons</taxon>
        <taxon>Gunneridae</taxon>
        <taxon>Pentapetalae</taxon>
        <taxon>rosids</taxon>
        <taxon>fabids</taxon>
        <taxon>Fabales</taxon>
        <taxon>Fabaceae</taxon>
        <taxon>Papilionoideae</taxon>
        <taxon>50 kb inversion clade</taxon>
        <taxon>NPAAA clade</taxon>
        <taxon>indigoferoid/millettioid clade</taxon>
        <taxon>Phaseoleae</taxon>
        <taxon>Vigna</taxon>
    </lineage>
</organism>
<evidence type="ECO:0000313" key="2">
    <source>
        <dbReference type="Proteomes" id="UP001374535"/>
    </source>
</evidence>
<dbReference type="EMBL" id="CP144697">
    <property type="protein sequence ID" value="WVZ14982.1"/>
    <property type="molecule type" value="Genomic_DNA"/>
</dbReference>